<gene>
    <name evidence="2" type="ORF">HII12_002245</name>
</gene>
<protein>
    <submittedName>
        <fullName evidence="2">Uncharacterized protein</fullName>
    </submittedName>
</protein>
<dbReference type="AlphaFoldDB" id="A0A8H6BIZ9"/>
<feature type="compositionally biased region" description="Polar residues" evidence="1">
    <location>
        <begin position="63"/>
        <end position="94"/>
    </location>
</feature>
<dbReference type="EMBL" id="JABCYN010000023">
    <property type="protein sequence ID" value="KAF6012723.1"/>
    <property type="molecule type" value="Genomic_DNA"/>
</dbReference>
<name>A0A8H6BIZ9_DEKBR</name>
<evidence type="ECO:0000256" key="1">
    <source>
        <dbReference type="SAM" id="MobiDB-lite"/>
    </source>
</evidence>
<feature type="region of interest" description="Disordered" evidence="1">
    <location>
        <begin position="63"/>
        <end position="97"/>
    </location>
</feature>
<organism evidence="2 3">
    <name type="scientific">Dekkera bruxellensis</name>
    <name type="common">Brettanomyces custersii</name>
    <dbReference type="NCBI Taxonomy" id="5007"/>
    <lineage>
        <taxon>Eukaryota</taxon>
        <taxon>Fungi</taxon>
        <taxon>Dikarya</taxon>
        <taxon>Ascomycota</taxon>
        <taxon>Saccharomycotina</taxon>
        <taxon>Pichiomycetes</taxon>
        <taxon>Pichiales</taxon>
        <taxon>Pichiaceae</taxon>
        <taxon>Brettanomyces</taxon>
    </lineage>
</organism>
<proteinExistence type="predicted"/>
<sequence length="317" mass="37188">MNMSESDQLSDMEDFNSTKSVLTPKEVYDFDTNVSTQKPQKQKRVTFAEPMILYPLTEEQEIKSSMQQTMRGTKLGQEQSAKTTRKNNSTSQLSPRLYNFDSDPVENVLDSKSLFSYELRPDEQRIEAIIRQVGDSIIDRCKSIAENKVGMDSIHDLYMDFVKENQKELNEQLSNVYEELWNVTKSRENYRDYCGKLVLVIHGLMEEILIPLLSFTNANKEEHLEDMLEKDRSKYDTAYELVRIMEDKLRKCEGVFVHEHYETIEDTEEKKGKLDEYLKVVDYLKAQTNSKLLFGLKKLVKTFEEEEQEGKEKRDMD</sequence>
<evidence type="ECO:0000313" key="2">
    <source>
        <dbReference type="EMBL" id="KAF6012723.1"/>
    </source>
</evidence>
<evidence type="ECO:0000313" key="3">
    <source>
        <dbReference type="Proteomes" id="UP000568158"/>
    </source>
</evidence>
<reference evidence="2 3" key="1">
    <citation type="journal article" date="2020" name="Appl. Microbiol. Biotechnol.">
        <title>Targeted gene deletion in Brettanomyces bruxellensis with an expression-free CRISPR-Cas9 system.</title>
        <authorList>
            <person name="Varela C."/>
            <person name="Bartel C."/>
            <person name="Onetto C."/>
            <person name="Borneman A."/>
        </authorList>
    </citation>
    <scope>NUCLEOTIDE SEQUENCE [LARGE SCALE GENOMIC DNA]</scope>
    <source>
        <strain evidence="2 3">AWRI1613</strain>
    </source>
</reference>
<accession>A0A8H6BIZ9</accession>
<comment type="caution">
    <text evidence="2">The sequence shown here is derived from an EMBL/GenBank/DDBJ whole genome shotgun (WGS) entry which is preliminary data.</text>
</comment>
<dbReference type="Proteomes" id="UP000568158">
    <property type="component" value="Unassembled WGS sequence"/>
</dbReference>